<dbReference type="Proteomes" id="UP000037237">
    <property type="component" value="Unassembled WGS sequence"/>
</dbReference>
<organism evidence="2 3">
    <name type="scientific">miscellaneous Crenarchaeota group-1 archaeon SG8-32-1</name>
    <dbReference type="NCBI Taxonomy" id="1685124"/>
    <lineage>
        <taxon>Archaea</taxon>
        <taxon>Candidatus Bathyarchaeota</taxon>
        <taxon>MCG-1</taxon>
    </lineage>
</organism>
<feature type="transmembrane region" description="Helical" evidence="1">
    <location>
        <begin position="150"/>
        <end position="171"/>
    </location>
</feature>
<gene>
    <name evidence="2" type="ORF">AC477_03245</name>
</gene>
<keyword evidence="1" id="KW-1133">Transmembrane helix</keyword>
<feature type="transmembrane region" description="Helical" evidence="1">
    <location>
        <begin position="52"/>
        <end position="75"/>
    </location>
</feature>
<feature type="transmembrane region" description="Helical" evidence="1">
    <location>
        <begin position="87"/>
        <end position="107"/>
    </location>
</feature>
<sequence length="202" mass="22460">MNLFQILAICGMTSPIVYTLMWILGGVLRSDYNHIRDDISSLFAVGAPRKQLFNSFIIISSLLLFVFYLGLHWGINNGQGSIIGPTLFVVSGFLGVLVAFFFPLDAGGEIITLRGKMHLVLVMTSGILTIGGMIALWFRLESVEAWSLFANYTLISAIIALVLMMISGIFIKTRFRGLLERFGVTPFEVFYFTLALIVFITN</sequence>
<accession>A0A0M0BUH2</accession>
<evidence type="ECO:0000256" key="1">
    <source>
        <dbReference type="SAM" id="Phobius"/>
    </source>
</evidence>
<evidence type="ECO:0000313" key="3">
    <source>
        <dbReference type="Proteomes" id="UP000037237"/>
    </source>
</evidence>
<protein>
    <recommendedName>
        <fullName evidence="4">DUF998 domain-containing protein</fullName>
    </recommendedName>
</protein>
<dbReference type="AlphaFoldDB" id="A0A0M0BUH2"/>
<dbReference type="Pfam" id="PF06197">
    <property type="entry name" value="DUF998"/>
    <property type="match status" value="1"/>
</dbReference>
<keyword evidence="1" id="KW-0812">Transmembrane</keyword>
<name>A0A0M0BUH2_9ARCH</name>
<feature type="transmembrane region" description="Helical" evidence="1">
    <location>
        <begin position="183"/>
        <end position="201"/>
    </location>
</feature>
<keyword evidence="1" id="KW-0472">Membrane</keyword>
<feature type="transmembrane region" description="Helical" evidence="1">
    <location>
        <begin position="6"/>
        <end position="28"/>
    </location>
</feature>
<dbReference type="EMBL" id="LFWU01000073">
    <property type="protein sequence ID" value="KON32267.1"/>
    <property type="molecule type" value="Genomic_DNA"/>
</dbReference>
<feature type="transmembrane region" description="Helical" evidence="1">
    <location>
        <begin position="119"/>
        <end position="138"/>
    </location>
</feature>
<proteinExistence type="predicted"/>
<dbReference type="PATRIC" id="fig|1685124.3.peg.617"/>
<comment type="caution">
    <text evidence="2">The sequence shown here is derived from an EMBL/GenBank/DDBJ whole genome shotgun (WGS) entry which is preliminary data.</text>
</comment>
<evidence type="ECO:0008006" key="4">
    <source>
        <dbReference type="Google" id="ProtNLM"/>
    </source>
</evidence>
<dbReference type="InterPro" id="IPR009339">
    <property type="entry name" value="DUF998"/>
</dbReference>
<evidence type="ECO:0000313" key="2">
    <source>
        <dbReference type="EMBL" id="KON32267.1"/>
    </source>
</evidence>
<reference evidence="2 3" key="1">
    <citation type="submission" date="2015-06" db="EMBL/GenBank/DDBJ databases">
        <title>New insights into the roles of widespread benthic archaea in carbon and nitrogen cycling.</title>
        <authorList>
            <person name="Lazar C.S."/>
            <person name="Baker B.J."/>
            <person name="Seitz K.W."/>
            <person name="Hyde A.S."/>
            <person name="Dick G.J."/>
            <person name="Hinrichs K.-U."/>
            <person name="Teske A.P."/>
        </authorList>
    </citation>
    <scope>NUCLEOTIDE SEQUENCE [LARGE SCALE GENOMIC DNA]</scope>
    <source>
        <strain evidence="2">SG8-32-1</strain>
    </source>
</reference>